<evidence type="ECO:0000256" key="4">
    <source>
        <dbReference type="ARBA" id="ARBA00022989"/>
    </source>
</evidence>
<keyword evidence="5 6" id="KW-0472">Membrane</keyword>
<accession>A0A640WAL5</accession>
<feature type="transmembrane region" description="Helical" evidence="6">
    <location>
        <begin position="101"/>
        <end position="124"/>
    </location>
</feature>
<evidence type="ECO:0000256" key="2">
    <source>
        <dbReference type="ARBA" id="ARBA00009399"/>
    </source>
</evidence>
<comment type="caution">
    <text evidence="8">The sequence shown here is derived from an EMBL/GenBank/DDBJ whole genome shotgun (WGS) entry which is preliminary data.</text>
</comment>
<gene>
    <name evidence="8" type="ORF">F0A16_20190</name>
</gene>
<dbReference type="InterPro" id="IPR051401">
    <property type="entry name" value="GtrA_CellWall_Glycosyl"/>
</dbReference>
<dbReference type="PANTHER" id="PTHR38459">
    <property type="entry name" value="PROPHAGE BACTOPRENOL-LINKED GLUCOSE TRANSLOCASE HOMOLOG"/>
    <property type="match status" value="1"/>
</dbReference>
<feature type="transmembrane region" description="Helical" evidence="6">
    <location>
        <begin position="12"/>
        <end position="37"/>
    </location>
</feature>
<protein>
    <submittedName>
        <fullName evidence="8">GtrA family protein</fullName>
    </submittedName>
</protein>
<evidence type="ECO:0000313" key="8">
    <source>
        <dbReference type="EMBL" id="KAA0015642.1"/>
    </source>
</evidence>
<evidence type="ECO:0000256" key="5">
    <source>
        <dbReference type="ARBA" id="ARBA00023136"/>
    </source>
</evidence>
<reference evidence="8 9" key="1">
    <citation type="submission" date="2019-08" db="EMBL/GenBank/DDBJ databases">
        <title>Bioinformatics analysis of the strain L3 and L5.</title>
        <authorList>
            <person name="Li X."/>
        </authorList>
    </citation>
    <scope>NUCLEOTIDE SEQUENCE [LARGE SCALE GENOMIC DNA]</scope>
    <source>
        <strain evidence="8 9">L3</strain>
    </source>
</reference>
<proteinExistence type="inferred from homology"/>
<dbReference type="InterPro" id="IPR007267">
    <property type="entry name" value="GtrA_DPMS_TM"/>
</dbReference>
<evidence type="ECO:0000256" key="1">
    <source>
        <dbReference type="ARBA" id="ARBA00004141"/>
    </source>
</evidence>
<dbReference type="GO" id="GO:0000271">
    <property type="term" value="P:polysaccharide biosynthetic process"/>
    <property type="evidence" value="ECO:0007669"/>
    <property type="project" value="InterPro"/>
</dbReference>
<comment type="subcellular location">
    <subcellularLocation>
        <location evidence="1">Membrane</location>
        <topology evidence="1">Multi-pass membrane protein</topology>
    </subcellularLocation>
</comment>
<keyword evidence="3 6" id="KW-0812">Transmembrane</keyword>
<dbReference type="GO" id="GO:0005886">
    <property type="term" value="C:plasma membrane"/>
    <property type="evidence" value="ECO:0007669"/>
    <property type="project" value="TreeGrafter"/>
</dbReference>
<dbReference type="RefSeq" id="WP_149437641.1">
    <property type="nucleotide sequence ID" value="NZ_VTPX01000019.1"/>
</dbReference>
<evidence type="ECO:0000259" key="7">
    <source>
        <dbReference type="Pfam" id="PF04138"/>
    </source>
</evidence>
<sequence length="130" mass="14295">MKRRLTREAKTAVRFGLVGSLATAAHLSVAAVLSALWPALSEFLVNLCGFLVAFQISLIGHRRLTFRRRGKARRFFALALSGLALNNGVLAMLLASTRISGFWAIGIATLTVPVITYIGSRLWAFRDHNR</sequence>
<dbReference type="Proteomes" id="UP000466024">
    <property type="component" value="Unassembled WGS sequence"/>
</dbReference>
<evidence type="ECO:0000256" key="6">
    <source>
        <dbReference type="SAM" id="Phobius"/>
    </source>
</evidence>
<dbReference type="Pfam" id="PF04138">
    <property type="entry name" value="GtrA_DPMS_TM"/>
    <property type="match status" value="1"/>
</dbReference>
<organism evidence="8 9">
    <name type="scientific">Salinicola corii</name>
    <dbReference type="NCBI Taxonomy" id="2606937"/>
    <lineage>
        <taxon>Bacteria</taxon>
        <taxon>Pseudomonadati</taxon>
        <taxon>Pseudomonadota</taxon>
        <taxon>Gammaproteobacteria</taxon>
        <taxon>Oceanospirillales</taxon>
        <taxon>Halomonadaceae</taxon>
        <taxon>Salinicola</taxon>
    </lineage>
</organism>
<keyword evidence="4 6" id="KW-1133">Transmembrane helix</keyword>
<evidence type="ECO:0000256" key="3">
    <source>
        <dbReference type="ARBA" id="ARBA00022692"/>
    </source>
</evidence>
<evidence type="ECO:0000313" key="9">
    <source>
        <dbReference type="Proteomes" id="UP000466024"/>
    </source>
</evidence>
<dbReference type="PANTHER" id="PTHR38459:SF1">
    <property type="entry name" value="PROPHAGE BACTOPRENOL-LINKED GLUCOSE TRANSLOCASE HOMOLOG"/>
    <property type="match status" value="1"/>
</dbReference>
<feature type="domain" description="GtrA/DPMS transmembrane" evidence="7">
    <location>
        <begin position="14"/>
        <end position="125"/>
    </location>
</feature>
<dbReference type="EMBL" id="VTPX01000019">
    <property type="protein sequence ID" value="KAA0015642.1"/>
    <property type="molecule type" value="Genomic_DNA"/>
</dbReference>
<name>A0A640WAL5_9GAMM</name>
<keyword evidence="9" id="KW-1185">Reference proteome</keyword>
<comment type="similarity">
    <text evidence="2">Belongs to the GtrA family.</text>
</comment>
<feature type="transmembrane region" description="Helical" evidence="6">
    <location>
        <begin position="75"/>
        <end position="95"/>
    </location>
</feature>
<dbReference type="AlphaFoldDB" id="A0A640WAL5"/>
<feature type="transmembrane region" description="Helical" evidence="6">
    <location>
        <begin position="43"/>
        <end position="63"/>
    </location>
</feature>